<accession>A0ABS4WLV4</accession>
<reference evidence="2 3" key="1">
    <citation type="submission" date="2021-03" db="EMBL/GenBank/DDBJ databases">
        <title>Sequencing the genomes of 1000 actinobacteria strains.</title>
        <authorList>
            <person name="Klenk H.-P."/>
        </authorList>
    </citation>
    <scope>NUCLEOTIDE SEQUENCE [LARGE SCALE GENOMIC DNA]</scope>
    <source>
        <strain evidence="2 3">DSM 13468</strain>
    </source>
</reference>
<feature type="transmembrane region" description="Helical" evidence="1">
    <location>
        <begin position="129"/>
        <end position="151"/>
    </location>
</feature>
<feature type="transmembrane region" description="Helical" evidence="1">
    <location>
        <begin position="163"/>
        <end position="186"/>
    </location>
</feature>
<feature type="transmembrane region" description="Helical" evidence="1">
    <location>
        <begin position="68"/>
        <end position="89"/>
    </location>
</feature>
<feature type="transmembrane region" description="Helical" evidence="1">
    <location>
        <begin position="12"/>
        <end position="30"/>
    </location>
</feature>
<keyword evidence="3" id="KW-1185">Reference proteome</keyword>
<feature type="transmembrane region" description="Helical" evidence="1">
    <location>
        <begin position="95"/>
        <end position="117"/>
    </location>
</feature>
<keyword evidence="1" id="KW-1133">Transmembrane helix</keyword>
<gene>
    <name evidence="2" type="ORF">JOF42_000423</name>
</gene>
<evidence type="ECO:0000313" key="3">
    <source>
        <dbReference type="Proteomes" id="UP000703720"/>
    </source>
</evidence>
<keyword evidence="1" id="KW-0472">Membrane</keyword>
<keyword evidence="1" id="KW-0812">Transmembrane</keyword>
<organism evidence="2 3">
    <name type="scientific">Microbacterium phyllosphaerae</name>
    <dbReference type="NCBI Taxonomy" id="124798"/>
    <lineage>
        <taxon>Bacteria</taxon>
        <taxon>Bacillati</taxon>
        <taxon>Actinomycetota</taxon>
        <taxon>Actinomycetes</taxon>
        <taxon>Micrococcales</taxon>
        <taxon>Microbacteriaceae</taxon>
        <taxon>Microbacterium</taxon>
    </lineage>
</organism>
<sequence length="216" mass="22095">MSAPARAFTVRHVQLLRALFAAAAAVMITFSPDHSAAVGLSVFSGYVLTTALVMIVAAWLVFPAGHRWPSVVLALLGFAAGMTAGVPAWRTDDVFFVVVIAWAVATGIVELVVGLRGRRSGDPTARDSITLGAFGLLLAVLLLAIPAGFVQQYTIKGAGELELTGIILGVGMFGGYAAIVAVFLGIAGLTPQRADAVADASAAENDPAPAGHGGDR</sequence>
<name>A0ABS4WLV4_9MICO</name>
<dbReference type="RefSeq" id="WP_210096344.1">
    <property type="nucleotide sequence ID" value="NZ_BAAAIO010000001.1"/>
</dbReference>
<evidence type="ECO:0000313" key="2">
    <source>
        <dbReference type="EMBL" id="MBP2376928.1"/>
    </source>
</evidence>
<comment type="caution">
    <text evidence="2">The sequence shown here is derived from an EMBL/GenBank/DDBJ whole genome shotgun (WGS) entry which is preliminary data.</text>
</comment>
<dbReference type="EMBL" id="JAGIOA010000001">
    <property type="protein sequence ID" value="MBP2376928.1"/>
    <property type="molecule type" value="Genomic_DNA"/>
</dbReference>
<proteinExistence type="predicted"/>
<evidence type="ECO:0000256" key="1">
    <source>
        <dbReference type="SAM" id="Phobius"/>
    </source>
</evidence>
<feature type="transmembrane region" description="Helical" evidence="1">
    <location>
        <begin position="36"/>
        <end position="61"/>
    </location>
</feature>
<protein>
    <submittedName>
        <fullName evidence="2">Uncharacterized membrane protein HdeD (DUF308 family)</fullName>
    </submittedName>
</protein>
<dbReference type="Proteomes" id="UP000703720">
    <property type="component" value="Unassembled WGS sequence"/>
</dbReference>